<dbReference type="EMBL" id="ML769640">
    <property type="protein sequence ID" value="KAE9390958.1"/>
    <property type="molecule type" value="Genomic_DNA"/>
</dbReference>
<proteinExistence type="predicted"/>
<evidence type="ECO:0000256" key="1">
    <source>
        <dbReference type="SAM" id="MobiDB-lite"/>
    </source>
</evidence>
<name>A0A6A4GZY9_9AGAR</name>
<keyword evidence="3" id="KW-1185">Reference proteome</keyword>
<reference evidence="2" key="1">
    <citation type="journal article" date="2019" name="Environ. Microbiol.">
        <title>Fungal ecological strategies reflected in gene transcription - a case study of two litter decomposers.</title>
        <authorList>
            <person name="Barbi F."/>
            <person name="Kohler A."/>
            <person name="Barry K."/>
            <person name="Baskaran P."/>
            <person name="Daum C."/>
            <person name="Fauchery L."/>
            <person name="Ihrmark K."/>
            <person name="Kuo A."/>
            <person name="LaButti K."/>
            <person name="Lipzen A."/>
            <person name="Morin E."/>
            <person name="Grigoriev I.V."/>
            <person name="Henrissat B."/>
            <person name="Lindahl B."/>
            <person name="Martin F."/>
        </authorList>
    </citation>
    <scope>NUCLEOTIDE SEQUENCE</scope>
    <source>
        <strain evidence="2">JB14</strain>
    </source>
</reference>
<dbReference type="Proteomes" id="UP000799118">
    <property type="component" value="Unassembled WGS sequence"/>
</dbReference>
<evidence type="ECO:0000313" key="3">
    <source>
        <dbReference type="Proteomes" id="UP000799118"/>
    </source>
</evidence>
<evidence type="ECO:0000313" key="2">
    <source>
        <dbReference type="EMBL" id="KAE9390958.1"/>
    </source>
</evidence>
<accession>A0A6A4GZY9</accession>
<feature type="compositionally biased region" description="Low complexity" evidence="1">
    <location>
        <begin position="84"/>
        <end position="109"/>
    </location>
</feature>
<dbReference type="AlphaFoldDB" id="A0A6A4GZY9"/>
<sequence>MRSHFKEFDRKLLAGQRPDSLHKRKIFLKVWKDTLQRSNIRVRKGAQVLEGLSKLQVEKLANVQAVVHNIHLAMKTRHAAMRATTSALTATTPSSSQSHPQSAASASFSVLPPDSSRPSPNWPAEASSPHFTADFGAGSSSSTFSSPVSQNAFSSADSRFAETWPATNIAGPSRFDVASVVSHLNALSFDASTSSGPSSGFYNPARTDVPAAFAPGPSRSADAVNKSHFSHPGCTSEVGSLDVMTPPQDFAHPTMPEAPQVQFPQGASHMSNVSSTNGSTSLWNQSAPVAATSLPAKRYPPPPYPPPWYPAGFVNAQSGYVGQYEGKHFAPGSMQSGNGYNGYAPAMASPHQGLDDQFEFEAICSQDQDWSETRFNRRGT</sequence>
<protein>
    <submittedName>
        <fullName evidence="2">Uncharacterized protein</fullName>
    </submittedName>
</protein>
<organism evidence="2 3">
    <name type="scientific">Gymnopus androsaceus JB14</name>
    <dbReference type="NCBI Taxonomy" id="1447944"/>
    <lineage>
        <taxon>Eukaryota</taxon>
        <taxon>Fungi</taxon>
        <taxon>Dikarya</taxon>
        <taxon>Basidiomycota</taxon>
        <taxon>Agaricomycotina</taxon>
        <taxon>Agaricomycetes</taxon>
        <taxon>Agaricomycetidae</taxon>
        <taxon>Agaricales</taxon>
        <taxon>Marasmiineae</taxon>
        <taxon>Omphalotaceae</taxon>
        <taxon>Gymnopus</taxon>
    </lineage>
</organism>
<gene>
    <name evidence="2" type="ORF">BT96DRAFT_925595</name>
</gene>
<feature type="region of interest" description="Disordered" evidence="1">
    <location>
        <begin position="84"/>
        <end position="130"/>
    </location>
</feature>